<protein>
    <recommendedName>
        <fullName evidence="3">Kinetochore protein mis14</fullName>
    </recommendedName>
</protein>
<dbReference type="AlphaFoldDB" id="A0A9P8WBZ0"/>
<dbReference type="Pfam" id="PF08641">
    <property type="entry name" value="Mis14"/>
    <property type="match status" value="1"/>
</dbReference>
<dbReference type="PANTHER" id="PTHR31749">
    <property type="entry name" value="KINETOCHORE-ASSOCIATED PROTEIN NSL1 HOMOLOG"/>
    <property type="match status" value="1"/>
</dbReference>
<evidence type="ECO:0008006" key="3">
    <source>
        <dbReference type="Google" id="ProtNLM"/>
    </source>
</evidence>
<reference evidence="1 2" key="1">
    <citation type="journal article" date="2021" name="Nat. Commun.">
        <title>Genetic determinants of endophytism in the Arabidopsis root mycobiome.</title>
        <authorList>
            <person name="Mesny F."/>
            <person name="Miyauchi S."/>
            <person name="Thiergart T."/>
            <person name="Pickel B."/>
            <person name="Atanasova L."/>
            <person name="Karlsson M."/>
            <person name="Huettel B."/>
            <person name="Barry K.W."/>
            <person name="Haridas S."/>
            <person name="Chen C."/>
            <person name="Bauer D."/>
            <person name="Andreopoulos W."/>
            <person name="Pangilinan J."/>
            <person name="LaButti K."/>
            <person name="Riley R."/>
            <person name="Lipzen A."/>
            <person name="Clum A."/>
            <person name="Drula E."/>
            <person name="Henrissat B."/>
            <person name="Kohler A."/>
            <person name="Grigoriev I.V."/>
            <person name="Martin F.M."/>
            <person name="Hacquard S."/>
        </authorList>
    </citation>
    <scope>NUCLEOTIDE SEQUENCE [LARGE SCALE GENOMIC DNA]</scope>
    <source>
        <strain evidence="1 2">MPI-CAGE-CH-0241</strain>
    </source>
</reference>
<gene>
    <name evidence="1" type="ORF">B0T10DRAFT_165661</name>
</gene>
<proteinExistence type="predicted"/>
<organism evidence="1 2">
    <name type="scientific">Thelonectria olida</name>
    <dbReference type="NCBI Taxonomy" id="1576542"/>
    <lineage>
        <taxon>Eukaryota</taxon>
        <taxon>Fungi</taxon>
        <taxon>Dikarya</taxon>
        <taxon>Ascomycota</taxon>
        <taxon>Pezizomycotina</taxon>
        <taxon>Sordariomycetes</taxon>
        <taxon>Hypocreomycetidae</taxon>
        <taxon>Hypocreales</taxon>
        <taxon>Nectriaceae</taxon>
        <taxon>Thelonectria</taxon>
    </lineage>
</organism>
<name>A0A9P8WBZ0_9HYPO</name>
<dbReference type="PANTHER" id="PTHR31749:SF3">
    <property type="entry name" value="KINETOCHORE-ASSOCIATED PROTEIN NSL1 HOMOLOG"/>
    <property type="match status" value="1"/>
</dbReference>
<dbReference type="Proteomes" id="UP000777438">
    <property type="component" value="Unassembled WGS sequence"/>
</dbReference>
<evidence type="ECO:0000313" key="2">
    <source>
        <dbReference type="Proteomes" id="UP000777438"/>
    </source>
</evidence>
<dbReference type="GO" id="GO:0000070">
    <property type="term" value="P:mitotic sister chromatid segregation"/>
    <property type="evidence" value="ECO:0007669"/>
    <property type="project" value="InterPro"/>
</dbReference>
<dbReference type="GO" id="GO:0000444">
    <property type="term" value="C:MIS12/MIND type complex"/>
    <property type="evidence" value="ECO:0007669"/>
    <property type="project" value="TreeGrafter"/>
</dbReference>
<sequence>MDSESVVSQVQRKIELQSNEDLAYLITNVRRAAAERLNEAFPHVEGDDGEDELRNQIEGLVNEYISKTFSLAAPNLAINGLPVDAKSFLSDPSSSAGGNTASDPVYEPFDARKRRRVADLITQEEKLLEEVAALKRSVPAATAAAQAEKLRDGLKRDDEMLETRRAEVAGTLADRVELDVKPLERQESVETDFRRAIEGLGRLKRDMPSVVAKMERARVAGEYVVTQGR</sequence>
<accession>A0A9P8WBZ0</accession>
<keyword evidence="2" id="KW-1185">Reference proteome</keyword>
<dbReference type="InterPro" id="IPR013950">
    <property type="entry name" value="Mis14/Nsl1"/>
</dbReference>
<comment type="caution">
    <text evidence="1">The sequence shown here is derived from an EMBL/GenBank/DDBJ whole genome shotgun (WGS) entry which is preliminary data.</text>
</comment>
<dbReference type="OrthoDB" id="2135762at2759"/>
<dbReference type="EMBL" id="JAGPYM010000003">
    <property type="protein sequence ID" value="KAH6896832.1"/>
    <property type="molecule type" value="Genomic_DNA"/>
</dbReference>
<evidence type="ECO:0000313" key="1">
    <source>
        <dbReference type="EMBL" id="KAH6896832.1"/>
    </source>
</evidence>